<dbReference type="InterPro" id="IPR011084">
    <property type="entry name" value="DRMBL"/>
</dbReference>
<feature type="compositionally biased region" description="Acidic residues" evidence="6">
    <location>
        <begin position="566"/>
        <end position="579"/>
    </location>
</feature>
<evidence type="ECO:0000256" key="6">
    <source>
        <dbReference type="SAM" id="MobiDB-lite"/>
    </source>
</evidence>
<dbReference type="GO" id="GO:0003684">
    <property type="term" value="F:damaged DNA binding"/>
    <property type="evidence" value="ECO:0007669"/>
    <property type="project" value="TreeGrafter"/>
</dbReference>
<feature type="compositionally biased region" description="Low complexity" evidence="6">
    <location>
        <begin position="754"/>
        <end position="764"/>
    </location>
</feature>
<evidence type="ECO:0000256" key="4">
    <source>
        <dbReference type="ARBA" id="ARBA00023204"/>
    </source>
</evidence>
<keyword evidence="4" id="KW-0234">DNA repair</keyword>
<protein>
    <submittedName>
        <fullName evidence="9">DRMBL-domain-containing protein</fullName>
    </submittedName>
</protein>
<evidence type="ECO:0000256" key="7">
    <source>
        <dbReference type="SAM" id="SignalP"/>
    </source>
</evidence>
<dbReference type="GO" id="GO:0035312">
    <property type="term" value="F:5'-3' DNA exonuclease activity"/>
    <property type="evidence" value="ECO:0007669"/>
    <property type="project" value="TreeGrafter"/>
</dbReference>
<feature type="domain" description="DNA repair metallo-beta-lactamase" evidence="8">
    <location>
        <begin position="819"/>
        <end position="958"/>
    </location>
</feature>
<feature type="compositionally biased region" description="Basic and acidic residues" evidence="6">
    <location>
        <begin position="580"/>
        <end position="594"/>
    </location>
</feature>
<dbReference type="GO" id="GO:0005634">
    <property type="term" value="C:nucleus"/>
    <property type="evidence" value="ECO:0007669"/>
    <property type="project" value="UniProtKB-SubCell"/>
</dbReference>
<dbReference type="STRING" id="1569628.A0A316UM97"/>
<evidence type="ECO:0000256" key="5">
    <source>
        <dbReference type="ARBA" id="ARBA00023242"/>
    </source>
</evidence>
<dbReference type="CDD" id="cd16273">
    <property type="entry name" value="SNM1A-1C-like_MBL-fold"/>
    <property type="match status" value="1"/>
</dbReference>
<evidence type="ECO:0000313" key="9">
    <source>
        <dbReference type="EMBL" id="PWN26416.1"/>
    </source>
</evidence>
<dbReference type="AlphaFoldDB" id="A0A316UM97"/>
<evidence type="ECO:0000256" key="1">
    <source>
        <dbReference type="ARBA" id="ARBA00004123"/>
    </source>
</evidence>
<comment type="subcellular location">
    <subcellularLocation>
        <location evidence="1">Nucleus</location>
    </subcellularLocation>
</comment>
<feature type="region of interest" description="Disordered" evidence="6">
    <location>
        <begin position="112"/>
        <end position="213"/>
    </location>
</feature>
<dbReference type="Gene3D" id="3.40.50.12650">
    <property type="match status" value="1"/>
</dbReference>
<dbReference type="GO" id="GO:0006303">
    <property type="term" value="P:double-strand break repair via nonhomologous end joining"/>
    <property type="evidence" value="ECO:0007669"/>
    <property type="project" value="TreeGrafter"/>
</dbReference>
<feature type="region of interest" description="Disordered" evidence="6">
    <location>
        <begin position="548"/>
        <end position="606"/>
    </location>
</feature>
<dbReference type="RefSeq" id="XP_025361028.1">
    <property type="nucleotide sequence ID" value="XM_025504768.1"/>
</dbReference>
<keyword evidence="7" id="KW-0732">Signal</keyword>
<sequence length="992" mass="109189">MKLFFAGQHLLALLSVIAVCGTVFALHVPIDPLAAQYEVRTTQQDDCTKCAQCSDNTVWTQSNAGNNGSSSLLNFWGARAGPAPAATSPSKKSREEIEMEWAMKESLKAYQAEQKTSECHDQDVGAEAKVQSRVRRPSPAHIVEDAAQQSSCVSPPTGVASSSKVTLDATNAQQEEGDDDDDDDDDDDITELPPGMPPCIAMPDPTTSSSSSRDAFSLLMSNTNVVPTTQATSPSLPRATHSLSTLPAMFGSPSAADADPLLTPSTLLKLWTHSDQVEARNRLKRGTRKPREVPFYKVLFGMPLSVDAFRFGAIPGCVGYFLSHAHSDHYAGLSPSWNAGPIYCSKTTANLMVSSLGVKEEFVHTLPYEEEWEVPGSGGVKVTLLPANHCPGSCVFLFKGPRTAYILPKPAPGLGIPAPSPLPCIDPRTGREKEWAYLHCGDFRASPALTEHPSLKNVHLDVIYLDTTYLNPRYCFPAQEEVVRECAQCAWENLGSKEERDKAERQRREWEQAGWRIAEEEGWRREKGEREGEAKRRLKYETERKGMKGWLGKGEDTDENKVKAEDNDDLGEDGDEDEEAAWRDAHAQMRKEEGGYLDGDDDELQGEDELLNGMDLVDAAELEQELAEDGGQDSPTKEETDTLPRRIKEEPRTPSPPLIDEKKKIPLSSTSPGIVGARVLSVLQKDAKAYEESDEDSGQPGLPFWKQVEKSRLAAGSSEYVDLDQVGVNVEPGQSRLAFGQGSKQAPKEEDKAAPSSSTSVVAPSVPRPLAGRLLIVVGTYSIGKEKIALSIALRLGTRIFCTTPSKYRIFSQLEDEPLLQSLLTSDPTKAAVHVTSLFGVNYESLRAHLDVLRRKHGADFERCIAFRPTGWSYRPPPGAGQASPTSPTDLAKLIHANQTRPRYAWRSSFRPTRDSTAQVQIYGVPYSEHSSFFELTAFALSVGKGWDRIVPTVNVGNKASRAKMEAWVKAWRREREKRGGKKVQGRDEQYF</sequence>
<evidence type="ECO:0000313" key="10">
    <source>
        <dbReference type="Proteomes" id="UP000245884"/>
    </source>
</evidence>
<keyword evidence="10" id="KW-1185">Reference proteome</keyword>
<evidence type="ECO:0000256" key="3">
    <source>
        <dbReference type="ARBA" id="ARBA00022763"/>
    </source>
</evidence>
<dbReference type="EMBL" id="KZ819671">
    <property type="protein sequence ID" value="PWN26416.1"/>
    <property type="molecule type" value="Genomic_DNA"/>
</dbReference>
<dbReference type="GeneID" id="37026591"/>
<feature type="chain" id="PRO_5016244117" evidence="7">
    <location>
        <begin position="26"/>
        <end position="992"/>
    </location>
</feature>
<keyword evidence="3" id="KW-0227">DNA damage</keyword>
<feature type="compositionally biased region" description="Low complexity" evidence="6">
    <location>
        <begin position="201"/>
        <end position="213"/>
    </location>
</feature>
<feature type="compositionally biased region" description="Polar residues" evidence="6">
    <location>
        <begin position="147"/>
        <end position="174"/>
    </location>
</feature>
<comment type="similarity">
    <text evidence="2">Belongs to the DNA repair metallo-beta-lactamase (DRMBL) family.</text>
</comment>
<feature type="region of interest" description="Disordered" evidence="6">
    <location>
        <begin position="738"/>
        <end position="764"/>
    </location>
</feature>
<gene>
    <name evidence="9" type="ORF">BDZ90DRAFT_227661</name>
</gene>
<dbReference type="GO" id="GO:0036297">
    <property type="term" value="P:interstrand cross-link repair"/>
    <property type="evidence" value="ECO:0007669"/>
    <property type="project" value="TreeGrafter"/>
</dbReference>
<dbReference type="PANTHER" id="PTHR23240">
    <property type="entry name" value="DNA CROSS-LINK REPAIR PROTEIN PSO2/SNM1-RELATED"/>
    <property type="match status" value="1"/>
</dbReference>
<dbReference type="InterPro" id="IPR036866">
    <property type="entry name" value="RibonucZ/Hydroxyglut_hydro"/>
</dbReference>
<evidence type="ECO:0000256" key="2">
    <source>
        <dbReference type="ARBA" id="ARBA00010304"/>
    </source>
</evidence>
<dbReference type="SUPFAM" id="SSF56281">
    <property type="entry name" value="Metallo-hydrolase/oxidoreductase"/>
    <property type="match status" value="1"/>
</dbReference>
<accession>A0A316UM97</accession>
<dbReference type="PANTHER" id="PTHR23240:SF6">
    <property type="entry name" value="DNA CROSS-LINK REPAIR 1A PROTEIN"/>
    <property type="match status" value="1"/>
</dbReference>
<dbReference type="OrthoDB" id="262529at2759"/>
<dbReference type="Proteomes" id="UP000245884">
    <property type="component" value="Unassembled WGS sequence"/>
</dbReference>
<feature type="compositionally biased region" description="Basic and acidic residues" evidence="6">
    <location>
        <begin position="635"/>
        <end position="652"/>
    </location>
</feature>
<evidence type="ECO:0000259" key="8">
    <source>
        <dbReference type="Pfam" id="PF07522"/>
    </source>
</evidence>
<dbReference type="Pfam" id="PF07522">
    <property type="entry name" value="DRMBL"/>
    <property type="match status" value="1"/>
</dbReference>
<dbReference type="Gene3D" id="3.60.15.10">
    <property type="entry name" value="Ribonuclease Z/Hydroxyacylglutathione hydrolase-like"/>
    <property type="match status" value="1"/>
</dbReference>
<reference evidence="9 10" key="1">
    <citation type="journal article" date="2018" name="Mol. Biol. Evol.">
        <title>Broad Genomic Sampling Reveals a Smut Pathogenic Ancestry of the Fungal Clade Ustilaginomycotina.</title>
        <authorList>
            <person name="Kijpornyongpan T."/>
            <person name="Mondo S.J."/>
            <person name="Barry K."/>
            <person name="Sandor L."/>
            <person name="Lee J."/>
            <person name="Lipzen A."/>
            <person name="Pangilinan J."/>
            <person name="LaButti K."/>
            <person name="Hainaut M."/>
            <person name="Henrissat B."/>
            <person name="Grigoriev I.V."/>
            <person name="Spatafora J.W."/>
            <person name="Aime M.C."/>
        </authorList>
    </citation>
    <scope>NUCLEOTIDE SEQUENCE [LARGE SCALE GENOMIC DNA]</scope>
    <source>
        <strain evidence="9 10">MCA 5214</strain>
    </source>
</reference>
<feature type="signal peptide" evidence="7">
    <location>
        <begin position="1"/>
        <end position="25"/>
    </location>
</feature>
<name>A0A316UM97_9BASI</name>
<feature type="compositionally biased region" description="Acidic residues" evidence="6">
    <location>
        <begin position="175"/>
        <end position="190"/>
    </location>
</feature>
<keyword evidence="5" id="KW-0539">Nucleus</keyword>
<feature type="compositionally biased region" description="Basic and acidic residues" evidence="6">
    <location>
        <begin position="553"/>
        <end position="565"/>
    </location>
</feature>
<organism evidence="9 10">
    <name type="scientific">Jaminaea rosea</name>
    <dbReference type="NCBI Taxonomy" id="1569628"/>
    <lineage>
        <taxon>Eukaryota</taxon>
        <taxon>Fungi</taxon>
        <taxon>Dikarya</taxon>
        <taxon>Basidiomycota</taxon>
        <taxon>Ustilaginomycotina</taxon>
        <taxon>Exobasidiomycetes</taxon>
        <taxon>Microstromatales</taxon>
        <taxon>Microstromatales incertae sedis</taxon>
        <taxon>Jaminaea</taxon>
    </lineage>
</organism>
<feature type="region of interest" description="Disordered" evidence="6">
    <location>
        <begin position="619"/>
        <end position="670"/>
    </location>
</feature>
<feature type="compositionally biased region" description="Acidic residues" evidence="6">
    <location>
        <begin position="619"/>
        <end position="631"/>
    </location>
</feature>
<proteinExistence type="inferred from homology"/>